<dbReference type="InParanoid" id="A0A2V0NV79"/>
<dbReference type="EMBL" id="BDRX01000025">
    <property type="protein sequence ID" value="GBF91548.1"/>
    <property type="molecule type" value="Genomic_DNA"/>
</dbReference>
<dbReference type="Proteomes" id="UP000247498">
    <property type="component" value="Unassembled WGS sequence"/>
</dbReference>
<dbReference type="GO" id="GO:0006412">
    <property type="term" value="P:translation"/>
    <property type="evidence" value="ECO:0007669"/>
    <property type="project" value="InterPro"/>
</dbReference>
<name>A0A2V0NV79_9CHLO</name>
<dbReference type="OrthoDB" id="535480at2759"/>
<sequence length="283" mass="28033">MLRGLRAALQLPQLAQLIWPGSLPAQPGAKAAVACAALLRASPPAGAAQWPAASGACGSACGAARWLSTDGPVSSGSGDGGEGGDASSGSSSSTTGTSAAAGQPSPSAAAADTADATATATAPPATSSSSSSGADAWPAAAPPQPQQPAFSQAARMVQPLRRGGPQVVVQDGGIVHVNCSLNNTFVVLTDAAGRVQTYTSGGSVGFKNAGKSTPLAAERAAAELARRALDKGFSNVSVRLRGMGRNKQIAVQALVAAGVSVTQLREVTPTPYNGCRLPRKRRV</sequence>
<feature type="compositionally biased region" description="Gly residues" evidence="4">
    <location>
        <begin position="77"/>
        <end position="86"/>
    </location>
</feature>
<evidence type="ECO:0000256" key="4">
    <source>
        <dbReference type="SAM" id="MobiDB-lite"/>
    </source>
</evidence>
<evidence type="ECO:0000256" key="2">
    <source>
        <dbReference type="ARBA" id="ARBA00022980"/>
    </source>
</evidence>
<evidence type="ECO:0000256" key="3">
    <source>
        <dbReference type="ARBA" id="ARBA00023274"/>
    </source>
</evidence>
<protein>
    <submittedName>
        <fullName evidence="5">30S ribosomal protein S11</fullName>
    </submittedName>
</protein>
<dbReference type="InterPro" id="IPR001971">
    <property type="entry name" value="Ribosomal_uS11"/>
</dbReference>
<evidence type="ECO:0000313" key="6">
    <source>
        <dbReference type="Proteomes" id="UP000247498"/>
    </source>
</evidence>
<feature type="region of interest" description="Disordered" evidence="4">
    <location>
        <begin position="71"/>
        <end position="153"/>
    </location>
</feature>
<reference evidence="5 6" key="1">
    <citation type="journal article" date="2018" name="Sci. Rep.">
        <title>Raphidocelis subcapitata (=Pseudokirchneriella subcapitata) provides an insight into genome evolution and environmental adaptations in the Sphaeropleales.</title>
        <authorList>
            <person name="Suzuki S."/>
            <person name="Yamaguchi H."/>
            <person name="Nakajima N."/>
            <person name="Kawachi M."/>
        </authorList>
    </citation>
    <scope>NUCLEOTIDE SEQUENCE [LARGE SCALE GENOMIC DNA]</scope>
    <source>
        <strain evidence="5 6">NIES-35</strain>
    </source>
</reference>
<dbReference type="SUPFAM" id="SSF53137">
    <property type="entry name" value="Translational machinery components"/>
    <property type="match status" value="1"/>
</dbReference>
<dbReference type="HAMAP" id="MF_01310">
    <property type="entry name" value="Ribosomal_uS11"/>
    <property type="match status" value="1"/>
</dbReference>
<dbReference type="GO" id="GO:0003735">
    <property type="term" value="F:structural constituent of ribosome"/>
    <property type="evidence" value="ECO:0007669"/>
    <property type="project" value="InterPro"/>
</dbReference>
<dbReference type="GO" id="GO:1990904">
    <property type="term" value="C:ribonucleoprotein complex"/>
    <property type="evidence" value="ECO:0007669"/>
    <property type="project" value="UniProtKB-KW"/>
</dbReference>
<organism evidence="5 6">
    <name type="scientific">Raphidocelis subcapitata</name>
    <dbReference type="NCBI Taxonomy" id="307507"/>
    <lineage>
        <taxon>Eukaryota</taxon>
        <taxon>Viridiplantae</taxon>
        <taxon>Chlorophyta</taxon>
        <taxon>core chlorophytes</taxon>
        <taxon>Chlorophyceae</taxon>
        <taxon>CS clade</taxon>
        <taxon>Sphaeropleales</taxon>
        <taxon>Selenastraceae</taxon>
        <taxon>Raphidocelis</taxon>
    </lineage>
</organism>
<dbReference type="AlphaFoldDB" id="A0A2V0NV79"/>
<dbReference type="NCBIfam" id="NF003698">
    <property type="entry name" value="PRK05309.1"/>
    <property type="match status" value="1"/>
</dbReference>
<gene>
    <name evidence="5" type="ORF">Rsub_04288</name>
</gene>
<dbReference type="GO" id="GO:0005840">
    <property type="term" value="C:ribosome"/>
    <property type="evidence" value="ECO:0007669"/>
    <property type="project" value="UniProtKB-KW"/>
</dbReference>
<evidence type="ECO:0000313" key="5">
    <source>
        <dbReference type="EMBL" id="GBF91548.1"/>
    </source>
</evidence>
<feature type="compositionally biased region" description="Low complexity" evidence="4">
    <location>
        <begin position="87"/>
        <end position="139"/>
    </location>
</feature>
<proteinExistence type="inferred from homology"/>
<accession>A0A2V0NV79</accession>
<keyword evidence="6" id="KW-1185">Reference proteome</keyword>
<dbReference type="STRING" id="307507.A0A2V0NV79"/>
<dbReference type="Gene3D" id="3.30.420.80">
    <property type="entry name" value="Ribosomal protein S11"/>
    <property type="match status" value="1"/>
</dbReference>
<keyword evidence="2 5" id="KW-0689">Ribosomal protein</keyword>
<keyword evidence="3" id="KW-0687">Ribonucleoprotein</keyword>
<dbReference type="Pfam" id="PF00411">
    <property type="entry name" value="Ribosomal_S11"/>
    <property type="match status" value="1"/>
</dbReference>
<dbReference type="PANTHER" id="PTHR11759">
    <property type="entry name" value="40S RIBOSOMAL PROTEIN S14/30S RIBOSOMAL PROTEIN S11"/>
    <property type="match status" value="1"/>
</dbReference>
<comment type="caution">
    <text evidence="5">The sequence shown here is derived from an EMBL/GenBank/DDBJ whole genome shotgun (WGS) entry which is preliminary data.</text>
</comment>
<comment type="similarity">
    <text evidence="1">Belongs to the universal ribosomal protein uS11 family.</text>
</comment>
<dbReference type="InterPro" id="IPR036967">
    <property type="entry name" value="Ribosomal_uS11_sf"/>
</dbReference>
<evidence type="ECO:0000256" key="1">
    <source>
        <dbReference type="ARBA" id="ARBA00006194"/>
    </source>
</evidence>